<feature type="transmembrane region" description="Helical" evidence="2">
    <location>
        <begin position="12"/>
        <end position="38"/>
    </location>
</feature>
<dbReference type="EMBL" id="JAKRRY010000045">
    <property type="protein sequence ID" value="MCW8348699.1"/>
    <property type="molecule type" value="Genomic_DNA"/>
</dbReference>
<feature type="compositionally biased region" description="Low complexity" evidence="1">
    <location>
        <begin position="651"/>
        <end position="664"/>
    </location>
</feature>
<evidence type="ECO:0000313" key="6">
    <source>
        <dbReference type="Proteomes" id="UP001155587"/>
    </source>
</evidence>
<evidence type="ECO:0000259" key="3">
    <source>
        <dbReference type="Pfam" id="PF01935"/>
    </source>
</evidence>
<keyword evidence="2" id="KW-0812">Transmembrane</keyword>
<keyword evidence="6" id="KW-1185">Reference proteome</keyword>
<evidence type="ECO:0000313" key="5">
    <source>
        <dbReference type="EMBL" id="MCW8348699.1"/>
    </source>
</evidence>
<dbReference type="SUPFAM" id="SSF52540">
    <property type="entry name" value="P-loop containing nucleoside triphosphate hydrolases"/>
    <property type="match status" value="1"/>
</dbReference>
<evidence type="ECO:0000259" key="4">
    <source>
        <dbReference type="Pfam" id="PF12696"/>
    </source>
</evidence>
<reference evidence="5" key="1">
    <citation type="submission" date="2022-02" db="EMBL/GenBank/DDBJ databases">
        <title>Vibrio sp. nov, a new bacterium isolated from seawater.</title>
        <authorList>
            <person name="Yuan Y."/>
        </authorList>
    </citation>
    <scope>NUCLEOTIDE SEQUENCE</scope>
    <source>
        <strain evidence="5">ZSDZ65</strain>
    </source>
</reference>
<feature type="compositionally biased region" description="Polar residues" evidence="1">
    <location>
        <begin position="667"/>
        <end position="676"/>
    </location>
</feature>
<accession>A0A9X3CTX5</accession>
<sequence>MLDRIEYQLYLVALNILSTLYVFTYYFGIILSFLSGLIMPILHFNRPERSDQDTVLRRLLIALACLLFIFGTISNWTIPALIDLTKTLYGVSPQAVHYPLSQWLLIPVFIAGIVSHIYLRRTYTPMLNQLKLRFTKRTKAERETRTDVRSVKELLPETTEYDPLQYIDLKKGIFVGLDTQRNPQYIPTDKFRKQHADIIGTTGAGKGVASGLILYQLIKADEGVFVLDPKDDEFAPHLMRKACEDAGKPFYLIDLRKGIPQLDLLAGATPDHIEELLVAGFSFAEKGDMADFYRIDDRKAARKAPLEASDDERKTLRGIFNSKYVQGLENTVKGFFGKMEEMSFVEAINAKGGLDLRTIFDNGGCCYIIGSTRNSKILIAQKMLLIRLFQIAETRDRVNTTPKPIAIFLDELKYHISKPAMEGLGVARDKGVHLLLAHQSVSDLHECPADLNGDAVVGAVVENTKFKLVYKLQDPETAEWIAKMSGTILVDDETRYIETDASLSEVVESKRNIRQAERQYVDTNMLLNLPPFVSYIFTESDTPKPSLISPIKVTKSELQVHQISPTDNATNVTSVQQEAEQDIEAIEPESNSSLRQHIQEASSQDSESQEDTTSENSSLNTEKTTPTIHSEKKGLGLTKHSGSNEQHNQNDDMTSTLSNTTLDSSTKEATNNNTKEQTARRSGDQTKSPLSEEDMIKKFNQSMKEFDDADTL</sequence>
<dbReference type="InterPro" id="IPR051162">
    <property type="entry name" value="T4SS_component"/>
</dbReference>
<dbReference type="PANTHER" id="PTHR30121:SF6">
    <property type="entry name" value="SLR6007 PROTEIN"/>
    <property type="match status" value="1"/>
</dbReference>
<feature type="compositionally biased region" description="Polar residues" evidence="1">
    <location>
        <begin position="590"/>
        <end position="601"/>
    </location>
</feature>
<dbReference type="Proteomes" id="UP001155587">
    <property type="component" value="Unassembled WGS sequence"/>
</dbReference>
<feature type="domain" description="Helicase HerA central" evidence="3">
    <location>
        <begin position="178"/>
        <end position="235"/>
    </location>
</feature>
<protein>
    <submittedName>
        <fullName evidence="5">TraM recognition domain-containing protein</fullName>
    </submittedName>
</protein>
<dbReference type="InterPro" id="IPR016387">
    <property type="entry name" value="Mobilization_MobA"/>
</dbReference>
<evidence type="ECO:0000256" key="1">
    <source>
        <dbReference type="SAM" id="MobiDB-lite"/>
    </source>
</evidence>
<dbReference type="InterPro" id="IPR002789">
    <property type="entry name" value="HerA_central"/>
</dbReference>
<feature type="compositionally biased region" description="Polar residues" evidence="1">
    <location>
        <begin position="619"/>
        <end position="628"/>
    </location>
</feature>
<dbReference type="Gene3D" id="3.40.50.300">
    <property type="entry name" value="P-loop containing nucleotide triphosphate hydrolases"/>
    <property type="match status" value="2"/>
</dbReference>
<feature type="transmembrane region" description="Helical" evidence="2">
    <location>
        <begin position="102"/>
        <end position="119"/>
    </location>
</feature>
<name>A0A9X3CTX5_9VIBR</name>
<proteinExistence type="predicted"/>
<dbReference type="CDD" id="cd01127">
    <property type="entry name" value="TrwB_TraG_TraD_VirD4"/>
    <property type="match status" value="1"/>
</dbReference>
<dbReference type="RefSeq" id="WP_265677297.1">
    <property type="nucleotide sequence ID" value="NZ_JAKRRY010000045.1"/>
</dbReference>
<feature type="region of interest" description="Disordered" evidence="1">
    <location>
        <begin position="587"/>
        <end position="712"/>
    </location>
</feature>
<feature type="domain" description="TraD/TraG TraM recognition site" evidence="4">
    <location>
        <begin position="404"/>
        <end position="530"/>
    </location>
</feature>
<dbReference type="PIRSF" id="PIRSF003273">
    <property type="entry name" value="Mobilization_MobA"/>
    <property type="match status" value="1"/>
</dbReference>
<dbReference type="InterPro" id="IPR032689">
    <property type="entry name" value="TraG-D_C"/>
</dbReference>
<dbReference type="Pfam" id="PF12696">
    <property type="entry name" value="TraG-D_C"/>
    <property type="match status" value="1"/>
</dbReference>
<dbReference type="AlphaFoldDB" id="A0A9X3CTX5"/>
<dbReference type="InterPro" id="IPR027417">
    <property type="entry name" value="P-loop_NTPase"/>
</dbReference>
<organism evidence="5 6">
    <name type="scientific">Vibrio qingdaonensis</name>
    <dbReference type="NCBI Taxonomy" id="2829491"/>
    <lineage>
        <taxon>Bacteria</taxon>
        <taxon>Pseudomonadati</taxon>
        <taxon>Pseudomonadota</taxon>
        <taxon>Gammaproteobacteria</taxon>
        <taxon>Vibrionales</taxon>
        <taxon>Vibrionaceae</taxon>
        <taxon>Vibrio</taxon>
    </lineage>
</organism>
<keyword evidence="2" id="KW-0472">Membrane</keyword>
<feature type="transmembrane region" description="Helical" evidence="2">
    <location>
        <begin position="59"/>
        <end position="82"/>
    </location>
</feature>
<dbReference type="PANTHER" id="PTHR30121">
    <property type="entry name" value="UNCHARACTERIZED PROTEIN YJGR-RELATED"/>
    <property type="match status" value="1"/>
</dbReference>
<dbReference type="Pfam" id="PF01935">
    <property type="entry name" value="DUF87"/>
    <property type="match status" value="1"/>
</dbReference>
<keyword evidence="2" id="KW-1133">Transmembrane helix</keyword>
<evidence type="ECO:0000256" key="2">
    <source>
        <dbReference type="SAM" id="Phobius"/>
    </source>
</evidence>
<comment type="caution">
    <text evidence="5">The sequence shown here is derived from an EMBL/GenBank/DDBJ whole genome shotgun (WGS) entry which is preliminary data.</text>
</comment>
<gene>
    <name evidence="5" type="ORF">MD535_22175</name>
</gene>